<sequence length="597" mass="67223">MQSTQTLLNKLQQMESAANGDIAYIHDLENLYEQLAGQGLELSQDFLRARNIFRVKNAHLMQQPRPKILLGLINSEHFPNFHTVPLMRVADVVSITTTVPKSNEVDRLHLTIGNTSLSDAIDRLPSGFGPDLYWDPQICGASVLPIGLEKLPFPTVGGLCHQHLTLSIENFSHFYDFLCPLSARYVELVGNAFPDKIILDLPFGGNWGSFKDIIPPLDDTERDIDLLLSFSNSSEGAYGAFRKKTHTLFEAFKKKYGSRYNLVAISGLTRTEYIQHLRRSKIALNSVGQHGPYNYRTCEIMNAGAAMMQYDAVFPIGDLKLDQYFRDGTEAVLFDEGNFEHKLLDLLENPEKAKAIAQAGQHRMNTEYSYESIYRMLIQQVQDKAASTKPRTLTREQAVNHRIAGLFHAPQSHKKPYALYHAMLHSLQTQTSMEHALLAQFDLLRADIFTPLLMKIVRDDALTTMIQQQTLSGLDGLYQRIAEPTIVDRWNVVMHRLRLGVCDNDMLAQIRDDLKGSDQAEHLLNATSLIYIPKVPQLDTEAAAKAELNHLSTQYLLAGNDASQKDKILKAYMCEIADLALAYTGQRPKPIEGLRLA</sequence>
<evidence type="ECO:0000313" key="3">
    <source>
        <dbReference type="Proteomes" id="UP001595776"/>
    </source>
</evidence>
<dbReference type="Pfam" id="PF13524">
    <property type="entry name" value="Glyco_trans_1_2"/>
    <property type="match status" value="1"/>
</dbReference>
<keyword evidence="2" id="KW-0328">Glycosyltransferase</keyword>
<proteinExistence type="predicted"/>
<gene>
    <name evidence="2" type="ORF">ACFO5Q_17520</name>
</gene>
<accession>A0ABV8UGP9</accession>
<reference evidence="3" key="1">
    <citation type="journal article" date="2019" name="Int. J. Syst. Evol. Microbiol.">
        <title>The Global Catalogue of Microorganisms (GCM) 10K type strain sequencing project: providing services to taxonomists for standard genome sequencing and annotation.</title>
        <authorList>
            <consortium name="The Broad Institute Genomics Platform"/>
            <consortium name="The Broad Institute Genome Sequencing Center for Infectious Disease"/>
            <person name="Wu L."/>
            <person name="Ma J."/>
        </authorList>
    </citation>
    <scope>NUCLEOTIDE SEQUENCE [LARGE SCALE GENOMIC DNA]</scope>
    <source>
        <strain evidence="3">CGMCC 1.15304</strain>
    </source>
</reference>
<name>A0ABV8UGP9_9PROT</name>
<feature type="domain" description="Spore protein YkvP/CgeB glycosyl transferase-like" evidence="1">
    <location>
        <begin position="256"/>
        <end position="377"/>
    </location>
</feature>
<organism evidence="2 3">
    <name type="scientific">Kordiimonas lipolytica</name>
    <dbReference type="NCBI Taxonomy" id="1662421"/>
    <lineage>
        <taxon>Bacteria</taxon>
        <taxon>Pseudomonadati</taxon>
        <taxon>Pseudomonadota</taxon>
        <taxon>Alphaproteobacteria</taxon>
        <taxon>Kordiimonadales</taxon>
        <taxon>Kordiimonadaceae</taxon>
        <taxon>Kordiimonas</taxon>
    </lineage>
</organism>
<dbReference type="GO" id="GO:0016757">
    <property type="term" value="F:glycosyltransferase activity"/>
    <property type="evidence" value="ECO:0007669"/>
    <property type="project" value="UniProtKB-KW"/>
</dbReference>
<evidence type="ECO:0000259" key="1">
    <source>
        <dbReference type="Pfam" id="PF13524"/>
    </source>
</evidence>
<dbReference type="RefSeq" id="WP_068144870.1">
    <property type="nucleotide sequence ID" value="NZ_JBHSCR010000035.1"/>
</dbReference>
<evidence type="ECO:0000313" key="2">
    <source>
        <dbReference type="EMBL" id="MFC4349654.1"/>
    </source>
</evidence>
<dbReference type="InterPro" id="IPR055259">
    <property type="entry name" value="YkvP/CgeB_Glyco_trans-like"/>
</dbReference>
<protein>
    <submittedName>
        <fullName evidence="2">Glycosyltransferase</fullName>
        <ecNumber evidence="2">2.4.-.-</ecNumber>
    </submittedName>
</protein>
<keyword evidence="2" id="KW-0808">Transferase</keyword>
<comment type="caution">
    <text evidence="2">The sequence shown here is derived from an EMBL/GenBank/DDBJ whole genome shotgun (WGS) entry which is preliminary data.</text>
</comment>
<dbReference type="EC" id="2.4.-.-" evidence="2"/>
<dbReference type="EMBL" id="JBHSCR010000035">
    <property type="protein sequence ID" value="MFC4349654.1"/>
    <property type="molecule type" value="Genomic_DNA"/>
</dbReference>
<dbReference type="Proteomes" id="UP001595776">
    <property type="component" value="Unassembled WGS sequence"/>
</dbReference>
<keyword evidence="3" id="KW-1185">Reference proteome</keyword>